<evidence type="ECO:0000256" key="1">
    <source>
        <dbReference type="ARBA" id="ARBA00007068"/>
    </source>
</evidence>
<name>A0ABR1XLW0_9PEZI</name>
<organism evidence="3 4">
    <name type="scientific">Phyllosticta citrichinensis</name>
    <dbReference type="NCBI Taxonomy" id="1130410"/>
    <lineage>
        <taxon>Eukaryota</taxon>
        <taxon>Fungi</taxon>
        <taxon>Dikarya</taxon>
        <taxon>Ascomycota</taxon>
        <taxon>Pezizomycotina</taxon>
        <taxon>Dothideomycetes</taxon>
        <taxon>Dothideomycetes incertae sedis</taxon>
        <taxon>Botryosphaeriales</taxon>
        <taxon>Phyllostictaceae</taxon>
        <taxon>Phyllosticta</taxon>
    </lineage>
</organism>
<dbReference type="Pfam" id="PF03576">
    <property type="entry name" value="Peptidase_S58"/>
    <property type="match status" value="1"/>
</dbReference>
<reference evidence="3 4" key="1">
    <citation type="journal article" date="2022" name="G3 (Bethesda)">
        <title>Enemy or ally: a genomic approach to elucidate the lifestyle of Phyllosticta citrichinaensis.</title>
        <authorList>
            <person name="Buijs V.A."/>
            <person name="Groenewald J.Z."/>
            <person name="Haridas S."/>
            <person name="LaButti K.M."/>
            <person name="Lipzen A."/>
            <person name="Martin F.M."/>
            <person name="Barry K."/>
            <person name="Grigoriev I.V."/>
            <person name="Crous P.W."/>
            <person name="Seidl M.F."/>
        </authorList>
    </citation>
    <scope>NUCLEOTIDE SEQUENCE [LARGE SCALE GENOMIC DNA]</scope>
    <source>
        <strain evidence="3 4">CBS 129764</strain>
    </source>
</reference>
<dbReference type="Proteomes" id="UP001456524">
    <property type="component" value="Unassembled WGS sequence"/>
</dbReference>
<gene>
    <name evidence="3" type="ORF">IWX90DRAFT_489216</name>
</gene>
<sequence length="438" mass="47054">MATSSSSRCRVRSALPDVYLGRFSTGPKNSLADVPGVLCHTQSIVEPANSSHGAVNTGVTTILPRADFFHNACYSGIFRLNGSGELTGSHWIEETGLLHSPIILTNSFSVGAIYSGIYEHCIQQYRNKENGEADWFMLPVVGETYDGHLNDVSAMAVKPGHIGQGISNASADPVPEGNTGGGTGMICHYFRAALGPPAASSRLPIFPPPHPPPPPLPTTPPRSAPQNFRLAGAPIGRLLEQETQAAAHKQPESPQQQQQQQQAQERLSSIAAHKDKKDGSIIIILATDAPLHPLQLQRLAKRASLGLARVGGNAHNPSGDIFLAFSTANEIPVQTVTAGGADVDPWKPRELGVRVVDDQTINSLFEATADAVEEAILNALCMAESMTGLGARSIEALPLERVKELMKKYLQVKVGLFESAVPEKRRKPRPRPRPVPRY</sequence>
<dbReference type="PANTHER" id="PTHR36512">
    <property type="entry name" value="D-AMINOPEPTIDASE"/>
    <property type="match status" value="1"/>
</dbReference>
<evidence type="ECO:0000313" key="4">
    <source>
        <dbReference type="Proteomes" id="UP001456524"/>
    </source>
</evidence>
<evidence type="ECO:0000256" key="2">
    <source>
        <dbReference type="SAM" id="MobiDB-lite"/>
    </source>
</evidence>
<feature type="compositionally biased region" description="Low complexity" evidence="2">
    <location>
        <begin position="255"/>
        <end position="264"/>
    </location>
</feature>
<keyword evidence="4" id="KW-1185">Reference proteome</keyword>
<proteinExistence type="inferred from homology"/>
<dbReference type="PANTHER" id="PTHR36512:SF3">
    <property type="entry name" value="BLR5678 PROTEIN"/>
    <property type="match status" value="1"/>
</dbReference>
<feature type="region of interest" description="Disordered" evidence="2">
    <location>
        <begin position="200"/>
        <end position="228"/>
    </location>
</feature>
<feature type="region of interest" description="Disordered" evidence="2">
    <location>
        <begin position="243"/>
        <end position="269"/>
    </location>
</feature>
<dbReference type="Gene3D" id="3.60.70.12">
    <property type="entry name" value="L-amino peptidase D-ALA esterase/amidase"/>
    <property type="match status" value="2"/>
</dbReference>
<dbReference type="EMBL" id="JBBWUH010000008">
    <property type="protein sequence ID" value="KAK8159800.1"/>
    <property type="molecule type" value="Genomic_DNA"/>
</dbReference>
<protein>
    <submittedName>
        <fullName evidence="3">Peptidase family T4 protein</fullName>
    </submittedName>
</protein>
<comment type="caution">
    <text evidence="3">The sequence shown here is derived from an EMBL/GenBank/DDBJ whole genome shotgun (WGS) entry which is preliminary data.</text>
</comment>
<comment type="similarity">
    <text evidence="1">Belongs to the peptidase S58 family.</text>
</comment>
<dbReference type="InterPro" id="IPR016117">
    <property type="entry name" value="ArgJ-like_dom_sf"/>
</dbReference>
<feature type="compositionally biased region" description="Pro residues" evidence="2">
    <location>
        <begin position="205"/>
        <end position="223"/>
    </location>
</feature>
<evidence type="ECO:0000313" key="3">
    <source>
        <dbReference type="EMBL" id="KAK8159800.1"/>
    </source>
</evidence>
<accession>A0ABR1XLW0</accession>
<dbReference type="InterPro" id="IPR005321">
    <property type="entry name" value="Peptidase_S58_DmpA"/>
</dbReference>
<dbReference type="SUPFAM" id="SSF56266">
    <property type="entry name" value="DmpA/ArgJ-like"/>
    <property type="match status" value="1"/>
</dbReference>